<dbReference type="InterPro" id="IPR013196">
    <property type="entry name" value="HTH_11"/>
</dbReference>
<evidence type="ECO:0000313" key="3">
    <source>
        <dbReference type="EMBL" id="SFL01450.1"/>
    </source>
</evidence>
<dbReference type="AlphaFoldDB" id="A0A1I4E944"/>
<dbReference type="Gene3D" id="1.10.10.10">
    <property type="entry name" value="Winged helix-like DNA-binding domain superfamily/Winged helix DNA-binding domain"/>
    <property type="match status" value="2"/>
</dbReference>
<dbReference type="RefSeq" id="WP_089868877.1">
    <property type="nucleotide sequence ID" value="NZ_FOTC01000002.1"/>
</dbReference>
<feature type="domain" description="HVO-0163 N-terminal HTH" evidence="2">
    <location>
        <begin position="39"/>
        <end position="109"/>
    </location>
</feature>
<evidence type="ECO:0000259" key="1">
    <source>
        <dbReference type="Pfam" id="PF08279"/>
    </source>
</evidence>
<proteinExistence type="predicted"/>
<protein>
    <submittedName>
        <fullName evidence="3">Predicted transcriptional regulator, containsd two HTH domains</fullName>
    </submittedName>
</protein>
<accession>A0A1I4E944</accession>
<sequence>MPDRVDEEKRATLRRFAALGAATPFVGSLRDDGDDERRSDARDAIVGYVGATPGAHFSKLRDDLKLGTGETQHHLKRLLSDGVVESRRDGDYRRFFPANRFSPFEQTALGYLRRRTPRGMLIELLRTPEATGTDLAASLDVSRATVSNYAKQLEAANLLSRENGYAVESPETVITLLLRYADSFGEDAATFAAEADSLIRFDP</sequence>
<dbReference type="Pfam" id="PF24266">
    <property type="entry name" value="HTH_HVO_0163_N"/>
    <property type="match status" value="1"/>
</dbReference>
<dbReference type="Pfam" id="PF08279">
    <property type="entry name" value="HTH_11"/>
    <property type="match status" value="1"/>
</dbReference>
<evidence type="ECO:0000313" key="4">
    <source>
        <dbReference type="Proteomes" id="UP000199607"/>
    </source>
</evidence>
<dbReference type="PANTHER" id="PTHR36216">
    <property type="entry name" value="TRANSCRIPTIONAL REGULATOR, TRMB"/>
    <property type="match status" value="1"/>
</dbReference>
<dbReference type="PANTHER" id="PTHR36216:SF1">
    <property type="entry name" value="HTH ARSR-TYPE DOMAIN-CONTAINING PROTEIN"/>
    <property type="match status" value="1"/>
</dbReference>
<dbReference type="InterPro" id="IPR036388">
    <property type="entry name" value="WH-like_DNA-bd_sf"/>
</dbReference>
<organism evidence="3 4">
    <name type="scientific">Halogranum rubrum</name>
    <dbReference type="NCBI Taxonomy" id="553466"/>
    <lineage>
        <taxon>Archaea</taxon>
        <taxon>Methanobacteriati</taxon>
        <taxon>Methanobacteriota</taxon>
        <taxon>Stenosarchaea group</taxon>
        <taxon>Halobacteria</taxon>
        <taxon>Halobacteriales</taxon>
        <taxon>Haloferacaceae</taxon>
    </lineage>
</organism>
<evidence type="ECO:0000259" key="2">
    <source>
        <dbReference type="Pfam" id="PF24266"/>
    </source>
</evidence>
<name>A0A1I4E944_9EURY</name>
<keyword evidence="4" id="KW-1185">Reference proteome</keyword>
<dbReference type="InterPro" id="IPR056504">
    <property type="entry name" value="HTH_HVO_0163_N"/>
</dbReference>
<reference evidence="4" key="1">
    <citation type="submission" date="2016-10" db="EMBL/GenBank/DDBJ databases">
        <authorList>
            <person name="Varghese N."/>
            <person name="Submissions S."/>
        </authorList>
    </citation>
    <scope>NUCLEOTIDE SEQUENCE [LARGE SCALE GENOMIC DNA]</scope>
    <source>
        <strain evidence="4">CGMCC 1.7738</strain>
    </source>
</reference>
<feature type="domain" description="Helix-turn-helix type 11" evidence="1">
    <location>
        <begin position="121"/>
        <end position="158"/>
    </location>
</feature>
<dbReference type="STRING" id="553466.SAMN04487950_1950"/>
<dbReference type="InterPro" id="IPR036390">
    <property type="entry name" value="WH_DNA-bd_sf"/>
</dbReference>
<dbReference type="SUPFAM" id="SSF46785">
    <property type="entry name" value="Winged helix' DNA-binding domain"/>
    <property type="match status" value="2"/>
</dbReference>
<dbReference type="Proteomes" id="UP000199607">
    <property type="component" value="Unassembled WGS sequence"/>
</dbReference>
<gene>
    <name evidence="3" type="ORF">SAMN04487950_1950</name>
</gene>
<dbReference type="EMBL" id="FOTC01000002">
    <property type="protein sequence ID" value="SFL01450.1"/>
    <property type="molecule type" value="Genomic_DNA"/>
</dbReference>